<feature type="compositionally biased region" description="Basic residues" evidence="1">
    <location>
        <begin position="1"/>
        <end position="11"/>
    </location>
</feature>
<reference evidence="2" key="1">
    <citation type="submission" date="2020-02" db="EMBL/GenBank/DDBJ databases">
        <authorList>
            <person name="Meier V. D."/>
        </authorList>
    </citation>
    <scope>NUCLEOTIDE SEQUENCE</scope>
    <source>
        <strain evidence="2">AVDCRST_MAG58</strain>
    </source>
</reference>
<name>A0A6J4R161_9ACTN</name>
<sequence>MVVARHRRVGKGRPLPQAQGALRPGEYHSVKFKPPLSFEVGKGWINSGEELPDFIEIGQLGGFISFANVKEVYKPGTTDVVDAPKDLVGWLQHHPYLKTSKPQPVTLGGIKGEQLDVLVEDLPQDYYGLCGEGVSDCVDIAPLSNDEPA</sequence>
<accession>A0A6J4R161</accession>
<organism evidence="2">
    <name type="scientific">uncultured Rubrobacteraceae bacterium</name>
    <dbReference type="NCBI Taxonomy" id="349277"/>
    <lineage>
        <taxon>Bacteria</taxon>
        <taxon>Bacillati</taxon>
        <taxon>Actinomycetota</taxon>
        <taxon>Rubrobacteria</taxon>
        <taxon>Rubrobacterales</taxon>
        <taxon>Rubrobacteraceae</taxon>
        <taxon>environmental samples</taxon>
    </lineage>
</organism>
<dbReference type="AlphaFoldDB" id="A0A6J4R161"/>
<protein>
    <submittedName>
        <fullName evidence="2">Uncharacterized protein</fullName>
    </submittedName>
</protein>
<evidence type="ECO:0000256" key="1">
    <source>
        <dbReference type="SAM" id="MobiDB-lite"/>
    </source>
</evidence>
<dbReference type="EMBL" id="CADCVF010000053">
    <property type="protein sequence ID" value="CAA9461093.1"/>
    <property type="molecule type" value="Genomic_DNA"/>
</dbReference>
<evidence type="ECO:0000313" key="2">
    <source>
        <dbReference type="EMBL" id="CAA9461093.1"/>
    </source>
</evidence>
<feature type="region of interest" description="Disordered" evidence="1">
    <location>
        <begin position="1"/>
        <end position="20"/>
    </location>
</feature>
<proteinExistence type="predicted"/>
<gene>
    <name evidence="2" type="ORF">AVDCRST_MAG58-2592</name>
</gene>